<dbReference type="PROSITE" id="PS00383">
    <property type="entry name" value="TYR_PHOSPHATASE_1"/>
    <property type="match status" value="1"/>
</dbReference>
<dbReference type="PROSITE" id="PS51181">
    <property type="entry name" value="PPASE_TENSIN"/>
    <property type="match status" value="1"/>
</dbReference>
<dbReference type="EMBL" id="LR877173">
    <property type="protein sequence ID" value="CAD2222993.1"/>
    <property type="molecule type" value="Genomic_DNA"/>
</dbReference>
<dbReference type="SUPFAM" id="SSF52799">
    <property type="entry name" value="(Phosphotyrosine protein) phosphatases II"/>
    <property type="match status" value="1"/>
</dbReference>
<dbReference type="VEuPathDB" id="TriTrypDB:ADEAN_001055200"/>
<dbReference type="AlphaFoldDB" id="A0A7G2CX10"/>
<gene>
    <name evidence="6" type="ORF">ADEAN_001055200</name>
</gene>
<evidence type="ECO:0000259" key="4">
    <source>
        <dbReference type="PROSITE" id="PS50056"/>
    </source>
</evidence>
<feature type="compositionally biased region" description="Low complexity" evidence="3">
    <location>
        <begin position="248"/>
        <end position="262"/>
    </location>
</feature>
<dbReference type="PANTHER" id="PTHR12305">
    <property type="entry name" value="PHOSPHATASE WITH HOMOLOGY TO TENSIN"/>
    <property type="match status" value="1"/>
</dbReference>
<evidence type="ECO:0000256" key="3">
    <source>
        <dbReference type="SAM" id="MobiDB-lite"/>
    </source>
</evidence>
<dbReference type="InterPro" id="IPR051281">
    <property type="entry name" value="Dual-spec_lipid-protein_phosph"/>
</dbReference>
<keyword evidence="7" id="KW-1185">Reference proteome</keyword>
<dbReference type="PROSITE" id="PS50056">
    <property type="entry name" value="TYR_PHOSPHATASE_2"/>
    <property type="match status" value="1"/>
</dbReference>
<evidence type="ECO:0000256" key="1">
    <source>
        <dbReference type="ARBA" id="ARBA00013015"/>
    </source>
</evidence>
<dbReference type="InterPro" id="IPR000387">
    <property type="entry name" value="Tyr_Pase_dom"/>
</dbReference>
<dbReference type="GO" id="GO:0016314">
    <property type="term" value="F:phosphatidylinositol-3,4,5-trisphosphate 3-phosphatase activity"/>
    <property type="evidence" value="ECO:0007669"/>
    <property type="project" value="UniProtKB-EC"/>
</dbReference>
<keyword evidence="2" id="KW-0378">Hydrolase</keyword>
<reference evidence="6 7" key="1">
    <citation type="submission" date="2020-08" db="EMBL/GenBank/DDBJ databases">
        <authorList>
            <person name="Newling K."/>
            <person name="Davey J."/>
            <person name="Forrester S."/>
        </authorList>
    </citation>
    <scope>NUCLEOTIDE SEQUENCE [LARGE SCALE GENOMIC DNA]</scope>
    <source>
        <strain evidence="7">Crithidia deanei Carvalho (ATCC PRA-265)</strain>
    </source>
</reference>
<dbReference type="PANTHER" id="PTHR12305:SF81">
    <property type="entry name" value="PHOSPHATIDYLINOSITOL 3,4,5-TRISPHOSPHATE 3-PHOSPHATASE AND DUAL-SPECIFICITY PROTEIN PHOSPHATASE PTEN"/>
    <property type="match status" value="1"/>
</dbReference>
<evidence type="ECO:0000313" key="6">
    <source>
        <dbReference type="EMBL" id="CAD2222993.1"/>
    </source>
</evidence>
<dbReference type="InterPro" id="IPR026893">
    <property type="entry name" value="Tyr/Ser_Pase_IphP-type"/>
</dbReference>
<dbReference type="Pfam" id="PF13350">
    <property type="entry name" value="Y_phosphatase3"/>
    <property type="match status" value="1"/>
</dbReference>
<dbReference type="InterPro" id="IPR016130">
    <property type="entry name" value="Tyr_Pase_AS"/>
</dbReference>
<evidence type="ECO:0000313" key="7">
    <source>
        <dbReference type="Proteomes" id="UP000515908"/>
    </source>
</evidence>
<protein>
    <recommendedName>
        <fullName evidence="1">phosphatidylinositol-3,4,5-trisphosphate 3-phosphatase</fullName>
        <ecNumber evidence="1">3.1.3.67</ecNumber>
    </recommendedName>
</protein>
<dbReference type="GO" id="GO:0004721">
    <property type="term" value="F:phosphoprotein phosphatase activity"/>
    <property type="evidence" value="ECO:0007669"/>
    <property type="project" value="InterPro"/>
</dbReference>
<evidence type="ECO:0000256" key="2">
    <source>
        <dbReference type="ARBA" id="ARBA00022801"/>
    </source>
</evidence>
<dbReference type="Proteomes" id="UP000515908">
    <property type="component" value="Chromosome 29"/>
</dbReference>
<feature type="domain" description="Tyrosine specific protein phosphatases" evidence="4">
    <location>
        <begin position="109"/>
        <end position="168"/>
    </location>
</feature>
<dbReference type="GO" id="GO:0005829">
    <property type="term" value="C:cytosol"/>
    <property type="evidence" value="ECO:0007669"/>
    <property type="project" value="TreeGrafter"/>
</dbReference>
<accession>A0A7G2CX10</accession>
<name>A0A7G2CX10_9TRYP</name>
<feature type="domain" description="Phosphatase tensin-type" evidence="5">
    <location>
        <begin position="19"/>
        <end position="194"/>
    </location>
</feature>
<sequence length="335" mass="37835">MSKKARYLVSQKKLRTVDKTVPQGSVDLDLVEINPRVVSMGFPASGFEALYRNKYEDALRYLDYKYGEHYTVYNLCKEKAYQYKKEKFHGRVKSFPFYDHHAAPLKLIEDFVCDTIQYLKDDKANVVVIHCKAGKGRTGIMTCVLLLLLEPQLDMSAEAAIRVYGERRTSDGNGLTVPSQQRSVYYYEKILRMFNGVVPKEIPVIHLRAVVLRGMGGKVSVHSVKIFVGEVEEFVEIRPKKQCKEDPANSSAAPGAAGPNSGEDINSISCDEEEQLHRLSGDLRFELWSGKDLVGALSVHTLFLKERYGCTEIDKIAKLNDPLISIELLYDVVNT</sequence>
<proteinExistence type="predicted"/>
<feature type="region of interest" description="Disordered" evidence="3">
    <location>
        <begin position="242"/>
        <end position="267"/>
    </location>
</feature>
<dbReference type="Gene3D" id="3.90.190.10">
    <property type="entry name" value="Protein tyrosine phosphatase superfamily"/>
    <property type="match status" value="1"/>
</dbReference>
<evidence type="ECO:0000259" key="5">
    <source>
        <dbReference type="PROSITE" id="PS51181"/>
    </source>
</evidence>
<dbReference type="InterPro" id="IPR029021">
    <property type="entry name" value="Prot-tyrosine_phosphatase-like"/>
</dbReference>
<dbReference type="InterPro" id="IPR029023">
    <property type="entry name" value="Tensin_phosphatase"/>
</dbReference>
<dbReference type="EC" id="3.1.3.67" evidence="1"/>
<organism evidence="6 7">
    <name type="scientific">Angomonas deanei</name>
    <dbReference type="NCBI Taxonomy" id="59799"/>
    <lineage>
        <taxon>Eukaryota</taxon>
        <taxon>Discoba</taxon>
        <taxon>Euglenozoa</taxon>
        <taxon>Kinetoplastea</taxon>
        <taxon>Metakinetoplastina</taxon>
        <taxon>Trypanosomatida</taxon>
        <taxon>Trypanosomatidae</taxon>
        <taxon>Strigomonadinae</taxon>
        <taxon>Angomonas</taxon>
    </lineage>
</organism>